<accession>A0A2G8REZ8</accession>
<reference evidence="3 4" key="1">
    <citation type="submission" date="2013-09" db="EMBL/GenBank/DDBJ databases">
        <title>Genome sequencing of Phaeobacter antarcticus sp. nov. SM1211.</title>
        <authorList>
            <person name="Zhang X.-Y."/>
            <person name="Liu C."/>
            <person name="Chen X.-L."/>
            <person name="Xie B.-B."/>
            <person name="Qin Q.-L."/>
            <person name="Rong J.-C."/>
            <person name="Zhang Y.-Z."/>
        </authorList>
    </citation>
    <scope>NUCLEOTIDE SEQUENCE [LARGE SCALE GENOMIC DNA]</scope>
    <source>
        <strain evidence="3 4">SM1211</strain>
    </source>
</reference>
<dbReference type="AlphaFoldDB" id="A0A2G8REZ8"/>
<dbReference type="OrthoDB" id="7818064at2"/>
<dbReference type="EMBL" id="AWWI01000071">
    <property type="protein sequence ID" value="PIL19971.1"/>
    <property type="molecule type" value="Genomic_DNA"/>
</dbReference>
<dbReference type="RefSeq" id="WP_143520875.1">
    <property type="nucleotide sequence ID" value="NZ_AWWI01000071.1"/>
</dbReference>
<evidence type="ECO:0000313" key="4">
    <source>
        <dbReference type="Proteomes" id="UP000231259"/>
    </source>
</evidence>
<gene>
    <name evidence="3" type="ORF">P775_11725</name>
</gene>
<keyword evidence="1" id="KW-0560">Oxidoreductase</keyword>
<evidence type="ECO:0000259" key="2">
    <source>
        <dbReference type="Pfam" id="PF01266"/>
    </source>
</evidence>
<protein>
    <recommendedName>
        <fullName evidence="2">FAD dependent oxidoreductase domain-containing protein</fullName>
    </recommendedName>
</protein>
<feature type="non-terminal residue" evidence="3">
    <location>
        <position position="178"/>
    </location>
</feature>
<proteinExistence type="predicted"/>
<name>A0A2G8REZ8_9RHOB</name>
<dbReference type="Pfam" id="PF01266">
    <property type="entry name" value="DAO"/>
    <property type="match status" value="1"/>
</dbReference>
<dbReference type="GO" id="GO:0016491">
    <property type="term" value="F:oxidoreductase activity"/>
    <property type="evidence" value="ECO:0007669"/>
    <property type="project" value="UniProtKB-KW"/>
</dbReference>
<evidence type="ECO:0000256" key="1">
    <source>
        <dbReference type="ARBA" id="ARBA00023002"/>
    </source>
</evidence>
<dbReference type="Gene3D" id="3.30.9.10">
    <property type="entry name" value="D-Amino Acid Oxidase, subunit A, domain 2"/>
    <property type="match status" value="1"/>
</dbReference>
<dbReference type="Gene3D" id="3.50.50.60">
    <property type="entry name" value="FAD/NAD(P)-binding domain"/>
    <property type="match status" value="1"/>
</dbReference>
<feature type="domain" description="FAD dependent oxidoreductase" evidence="2">
    <location>
        <begin position="5"/>
        <end position="171"/>
    </location>
</feature>
<dbReference type="Proteomes" id="UP000231259">
    <property type="component" value="Unassembled WGS sequence"/>
</dbReference>
<dbReference type="SUPFAM" id="SSF51905">
    <property type="entry name" value="FAD/NAD(P)-binding domain"/>
    <property type="match status" value="1"/>
</dbReference>
<dbReference type="InterPro" id="IPR036188">
    <property type="entry name" value="FAD/NAD-bd_sf"/>
</dbReference>
<evidence type="ECO:0000313" key="3">
    <source>
        <dbReference type="EMBL" id="PIL19971.1"/>
    </source>
</evidence>
<comment type="caution">
    <text evidence="3">The sequence shown here is derived from an EMBL/GenBank/DDBJ whole genome shotgun (WGS) entry which is preliminary data.</text>
</comment>
<organism evidence="3 4">
    <name type="scientific">Puniceibacterium antarcticum</name>
    <dbReference type="NCBI Taxonomy" id="1206336"/>
    <lineage>
        <taxon>Bacteria</taxon>
        <taxon>Pseudomonadati</taxon>
        <taxon>Pseudomonadota</taxon>
        <taxon>Alphaproteobacteria</taxon>
        <taxon>Rhodobacterales</taxon>
        <taxon>Paracoccaceae</taxon>
        <taxon>Puniceibacterium</taxon>
    </lineage>
</organism>
<dbReference type="InterPro" id="IPR006076">
    <property type="entry name" value="FAD-dep_OxRdtase"/>
</dbReference>
<keyword evidence="4" id="KW-1185">Reference proteome</keyword>
<sequence>MARIDVTVRGAGIFGLSVAWACVLRGAKVRLVDPFGAGAGSSGGIVGALAPHVPENWNDKKAFQLESLLMAEGFWAGVEAAGGVTAGYGRLGRLQPVADARALELAHQRSVGAADLWQGRAEWSVVEAFDGWAPQSPTGWLIRDTLSAHLHPRRAVAALVAALAARGVVVEAEAQDAG</sequence>